<evidence type="ECO:0000256" key="1">
    <source>
        <dbReference type="SAM" id="MobiDB-lite"/>
    </source>
</evidence>
<gene>
    <name evidence="2" type="ORF">DFP72DRAFT_884014</name>
</gene>
<organism evidence="2 3">
    <name type="scientific">Ephemerocybe angulata</name>
    <dbReference type="NCBI Taxonomy" id="980116"/>
    <lineage>
        <taxon>Eukaryota</taxon>
        <taxon>Fungi</taxon>
        <taxon>Dikarya</taxon>
        <taxon>Basidiomycota</taxon>
        <taxon>Agaricomycotina</taxon>
        <taxon>Agaricomycetes</taxon>
        <taxon>Agaricomycetidae</taxon>
        <taxon>Agaricales</taxon>
        <taxon>Agaricineae</taxon>
        <taxon>Psathyrellaceae</taxon>
        <taxon>Ephemerocybe</taxon>
    </lineage>
</organism>
<proteinExistence type="predicted"/>
<feature type="compositionally biased region" description="Basic residues" evidence="1">
    <location>
        <begin position="1"/>
        <end position="10"/>
    </location>
</feature>
<name>A0A8H6I8C2_9AGAR</name>
<dbReference type="AlphaFoldDB" id="A0A8H6I8C2"/>
<dbReference type="Proteomes" id="UP000521943">
    <property type="component" value="Unassembled WGS sequence"/>
</dbReference>
<evidence type="ECO:0000313" key="2">
    <source>
        <dbReference type="EMBL" id="KAF6759734.1"/>
    </source>
</evidence>
<comment type="caution">
    <text evidence="2">The sequence shown here is derived from an EMBL/GenBank/DDBJ whole genome shotgun (WGS) entry which is preliminary data.</text>
</comment>
<dbReference type="PANTHER" id="PTHR35204">
    <property type="entry name" value="YALI0A21131P"/>
    <property type="match status" value="1"/>
</dbReference>
<keyword evidence="3" id="KW-1185">Reference proteome</keyword>
<sequence length="651" mass="72603">MRRHHRRHRVLKNDDHHHRRAQSTMRAPLLLLGALTLSSAHQTPFLTPTAPNPLLIPPTPNSTHALIFNTLSSLLSFWPNTRYRNGHTIVPGTIPAGTFLYHGTSTHAIPSTPEWTALDAEFSYIFCQAQRPGPPSDNGGCWHLTLLAVRELKVLYFDGASADKVFGALDAQDLIVYGEEYGWDGSDEDTVERVWDEPERLRRLCKWGEKYALDGFVRMQSSFEVMLCNFTSPSLTTISFLNLVSGLQSPTSHNASLSQPDAPDQTTLIHLHRGLEAGTIHGSPSIGRTPEARVHLDWTRLLSFYDTSLFPSLVAGRARVEAKGSDHHTTDDSLTSVLHAWQRTHRGTHRVGVLGGISRTDRTTLLTQLDALLSPPHAPGSGVPWPALYASLLDRYAERLELLWTLLHPPLPSPTEDTLKTLRNAHAYVDGMLTPYLLYTLHRPPPSDIPSALKSEHAWALPLLHTCSAHTTPSHPALEKTYTPSERLISQALNATGHEICRTLVLLWSIGVEAGLASPPSNQTPSDADLTILHETYKTTLTALLTHLDWSLPWFKCTSAFPSSNESKYEFNPAPGDGCPYHETCYLPTWPLFHNLYPGLPGIPSRKWPPPNNGSPSVFFDNDEDEEHPDFSEWEYPAPRCIRRILPFDLP</sequence>
<protein>
    <submittedName>
        <fullName evidence="2">Uncharacterized protein</fullName>
    </submittedName>
</protein>
<dbReference type="PANTHER" id="PTHR35204:SF1">
    <property type="entry name" value="ENTEROTOXIN"/>
    <property type="match status" value="1"/>
</dbReference>
<dbReference type="EMBL" id="JACGCI010000014">
    <property type="protein sequence ID" value="KAF6759734.1"/>
    <property type="molecule type" value="Genomic_DNA"/>
</dbReference>
<dbReference type="OrthoDB" id="3036849at2759"/>
<feature type="region of interest" description="Disordered" evidence="1">
    <location>
        <begin position="1"/>
        <end position="22"/>
    </location>
</feature>
<dbReference type="InterPro" id="IPR038921">
    <property type="entry name" value="YOR389W-like"/>
</dbReference>
<evidence type="ECO:0000313" key="3">
    <source>
        <dbReference type="Proteomes" id="UP000521943"/>
    </source>
</evidence>
<accession>A0A8H6I8C2</accession>
<reference evidence="2 3" key="1">
    <citation type="submission" date="2020-07" db="EMBL/GenBank/DDBJ databases">
        <title>Comparative genomics of pyrophilous fungi reveals a link between fire events and developmental genes.</title>
        <authorList>
            <consortium name="DOE Joint Genome Institute"/>
            <person name="Steindorff A.S."/>
            <person name="Carver A."/>
            <person name="Calhoun S."/>
            <person name="Stillman K."/>
            <person name="Liu H."/>
            <person name="Lipzen A."/>
            <person name="Pangilinan J."/>
            <person name="Labutti K."/>
            <person name="Bruns T.D."/>
            <person name="Grigoriev I.V."/>
        </authorList>
    </citation>
    <scope>NUCLEOTIDE SEQUENCE [LARGE SCALE GENOMIC DNA]</scope>
    <source>
        <strain evidence="2 3">CBS 144469</strain>
    </source>
</reference>